<sequence>MSILIRLRWMWVLRRLLSRLVYLQTKCNTYIETIEKLPAPSFDPEIKTQGRFIPAKNRSQHQGRSLPCLARLLRFNLGDWQGQDDPHGAG</sequence>
<proteinExistence type="predicted"/>
<dbReference type="Proteomes" id="UP001057402">
    <property type="component" value="Chromosome 6"/>
</dbReference>
<dbReference type="EMBL" id="CM042885">
    <property type="protein sequence ID" value="KAI4364894.1"/>
    <property type="molecule type" value="Genomic_DNA"/>
</dbReference>
<keyword evidence="2" id="KW-1185">Reference proteome</keyword>
<comment type="caution">
    <text evidence="1">The sequence shown here is derived from an EMBL/GenBank/DDBJ whole genome shotgun (WGS) entry which is preliminary data.</text>
</comment>
<evidence type="ECO:0000313" key="1">
    <source>
        <dbReference type="EMBL" id="KAI4364894.1"/>
    </source>
</evidence>
<organism evidence="1 2">
    <name type="scientific">Melastoma candidum</name>
    <dbReference type="NCBI Taxonomy" id="119954"/>
    <lineage>
        <taxon>Eukaryota</taxon>
        <taxon>Viridiplantae</taxon>
        <taxon>Streptophyta</taxon>
        <taxon>Embryophyta</taxon>
        <taxon>Tracheophyta</taxon>
        <taxon>Spermatophyta</taxon>
        <taxon>Magnoliopsida</taxon>
        <taxon>eudicotyledons</taxon>
        <taxon>Gunneridae</taxon>
        <taxon>Pentapetalae</taxon>
        <taxon>rosids</taxon>
        <taxon>malvids</taxon>
        <taxon>Myrtales</taxon>
        <taxon>Melastomataceae</taxon>
        <taxon>Melastomatoideae</taxon>
        <taxon>Melastomateae</taxon>
        <taxon>Melastoma</taxon>
    </lineage>
</organism>
<reference evidence="2" key="1">
    <citation type="journal article" date="2023" name="Front. Plant Sci.">
        <title>Chromosomal-level genome assembly of Melastoma candidum provides insights into trichome evolution.</title>
        <authorList>
            <person name="Zhong Y."/>
            <person name="Wu W."/>
            <person name="Sun C."/>
            <person name="Zou P."/>
            <person name="Liu Y."/>
            <person name="Dai S."/>
            <person name="Zhou R."/>
        </authorList>
    </citation>
    <scope>NUCLEOTIDE SEQUENCE [LARGE SCALE GENOMIC DNA]</scope>
</reference>
<evidence type="ECO:0000313" key="2">
    <source>
        <dbReference type="Proteomes" id="UP001057402"/>
    </source>
</evidence>
<accession>A0ACB9QIA4</accession>
<protein>
    <submittedName>
        <fullName evidence="1">Uncharacterized protein</fullName>
    </submittedName>
</protein>
<gene>
    <name evidence="1" type="ORF">MLD38_020926</name>
</gene>
<name>A0ACB9QIA4_9MYRT</name>